<feature type="transmembrane region" description="Helical" evidence="7">
    <location>
        <begin position="296"/>
        <end position="315"/>
    </location>
</feature>
<evidence type="ECO:0000256" key="4">
    <source>
        <dbReference type="ARBA" id="ARBA00022692"/>
    </source>
</evidence>
<dbReference type="InterPro" id="IPR036259">
    <property type="entry name" value="MFS_trans_sf"/>
</dbReference>
<dbReference type="PROSITE" id="PS50850">
    <property type="entry name" value="MFS"/>
    <property type="match status" value="1"/>
</dbReference>
<evidence type="ECO:0000256" key="3">
    <source>
        <dbReference type="ARBA" id="ARBA00022475"/>
    </source>
</evidence>
<evidence type="ECO:0000256" key="1">
    <source>
        <dbReference type="ARBA" id="ARBA00004651"/>
    </source>
</evidence>
<proteinExistence type="predicted"/>
<dbReference type="EMBL" id="RXFT01000009">
    <property type="protein sequence ID" value="RUR69618.1"/>
    <property type="molecule type" value="Genomic_DNA"/>
</dbReference>
<feature type="transmembrane region" description="Helical" evidence="7">
    <location>
        <begin position="28"/>
        <end position="54"/>
    </location>
</feature>
<accession>A0A3S0ZQJ2</accession>
<evidence type="ECO:0000256" key="6">
    <source>
        <dbReference type="ARBA" id="ARBA00023136"/>
    </source>
</evidence>
<feature type="domain" description="Major facilitator superfamily (MFS) profile" evidence="8">
    <location>
        <begin position="27"/>
        <end position="417"/>
    </location>
</feature>
<organism evidence="9 10">
    <name type="scientific">Variovorax guangxiensis</name>
    <dbReference type="NCBI Taxonomy" id="1775474"/>
    <lineage>
        <taxon>Bacteria</taxon>
        <taxon>Pseudomonadati</taxon>
        <taxon>Pseudomonadota</taxon>
        <taxon>Betaproteobacteria</taxon>
        <taxon>Burkholderiales</taxon>
        <taxon>Comamonadaceae</taxon>
        <taxon>Variovorax</taxon>
    </lineage>
</organism>
<dbReference type="SUPFAM" id="SSF103473">
    <property type="entry name" value="MFS general substrate transporter"/>
    <property type="match status" value="1"/>
</dbReference>
<gene>
    <name evidence="9" type="ORF">EJP67_21415</name>
</gene>
<dbReference type="Pfam" id="PF07690">
    <property type="entry name" value="MFS_1"/>
    <property type="match status" value="1"/>
</dbReference>
<feature type="transmembrane region" description="Helical" evidence="7">
    <location>
        <begin position="391"/>
        <end position="410"/>
    </location>
</feature>
<dbReference type="Gene3D" id="1.20.1250.20">
    <property type="entry name" value="MFS general substrate transporter like domains"/>
    <property type="match status" value="2"/>
</dbReference>
<dbReference type="InterPro" id="IPR050171">
    <property type="entry name" value="MFS_Transporters"/>
</dbReference>
<feature type="transmembrane region" description="Helical" evidence="7">
    <location>
        <begin position="119"/>
        <end position="142"/>
    </location>
</feature>
<dbReference type="InterPro" id="IPR020846">
    <property type="entry name" value="MFS_dom"/>
</dbReference>
<evidence type="ECO:0000256" key="7">
    <source>
        <dbReference type="SAM" id="Phobius"/>
    </source>
</evidence>
<reference evidence="9 10" key="1">
    <citation type="submission" date="2018-12" db="EMBL/GenBank/DDBJ databases">
        <title>The genome sequences of Variovorax guangxiensis DSM 27352.</title>
        <authorList>
            <person name="Gao J."/>
            <person name="Sun J."/>
        </authorList>
    </citation>
    <scope>NUCLEOTIDE SEQUENCE [LARGE SCALE GENOMIC DNA]</scope>
    <source>
        <strain evidence="9 10">DSM 27352</strain>
    </source>
</reference>
<dbReference type="RefSeq" id="WP_126023715.1">
    <property type="nucleotide sequence ID" value="NZ_RXFT01000009.1"/>
</dbReference>
<sequence length="421" mass="43177">MPSSCPELASATADLAARSRPWRLPQRAAFPLLAAVLFAFFFAAAAPSPLFVVFQHAWHFSSSLLTVAFAVYAIALLVSLLVAGSLSDHIGRRPVVLAALVLQAVAMGLFLLADGIGGLIVARVVQGIATGVASGALSAAVVEAAPASRKRLGALITSVSPLAGLAAGALLTGMAVKFSLQPVMLVFGVLAAVFALGAAVVLWMPETVTPRAGALASLVPRVSIPAKARAEFARGLPVFIVVWALGGLYLSLAPSLMLHVFGIDNGVVNGLTVAVLSGMGAIAPTLLGRLAAPRPAIVGMASIALGLVLLLASLATRSLALFFVGTAVAGIGFGGAFSALVQTLAPMAQSHERGELFAAIFVVSYLAFSLPAMLAGFLVAPLGLLNTAEGYAAVLLLIAAFGTWSQWMVLRRRQRELPMSE</sequence>
<dbReference type="OrthoDB" id="9810492at2"/>
<evidence type="ECO:0000256" key="5">
    <source>
        <dbReference type="ARBA" id="ARBA00022989"/>
    </source>
</evidence>
<feature type="transmembrane region" description="Helical" evidence="7">
    <location>
        <begin position="95"/>
        <end position="113"/>
    </location>
</feature>
<dbReference type="PANTHER" id="PTHR23517:SF13">
    <property type="entry name" value="MAJOR FACILITATOR SUPERFAMILY MFS_1"/>
    <property type="match status" value="1"/>
</dbReference>
<feature type="transmembrane region" description="Helical" evidence="7">
    <location>
        <begin position="182"/>
        <end position="203"/>
    </location>
</feature>
<feature type="transmembrane region" description="Helical" evidence="7">
    <location>
        <begin position="356"/>
        <end position="379"/>
    </location>
</feature>
<evidence type="ECO:0000313" key="9">
    <source>
        <dbReference type="EMBL" id="RUR69618.1"/>
    </source>
</evidence>
<comment type="subcellular location">
    <subcellularLocation>
        <location evidence="1">Cell membrane</location>
        <topology evidence="1">Multi-pass membrane protein</topology>
    </subcellularLocation>
</comment>
<keyword evidence="6 7" id="KW-0472">Membrane</keyword>
<feature type="transmembrane region" description="Helical" evidence="7">
    <location>
        <begin position="267"/>
        <end position="287"/>
    </location>
</feature>
<keyword evidence="4 7" id="KW-0812">Transmembrane</keyword>
<feature type="transmembrane region" description="Helical" evidence="7">
    <location>
        <begin position="60"/>
        <end position="83"/>
    </location>
</feature>
<protein>
    <submittedName>
        <fullName evidence="9">MFS transporter</fullName>
    </submittedName>
</protein>
<keyword evidence="5 7" id="KW-1133">Transmembrane helix</keyword>
<feature type="transmembrane region" description="Helical" evidence="7">
    <location>
        <begin position="154"/>
        <end position="176"/>
    </location>
</feature>
<name>A0A3S0ZQJ2_9BURK</name>
<evidence type="ECO:0000259" key="8">
    <source>
        <dbReference type="PROSITE" id="PS50850"/>
    </source>
</evidence>
<feature type="transmembrane region" description="Helical" evidence="7">
    <location>
        <begin position="321"/>
        <end position="344"/>
    </location>
</feature>
<keyword evidence="2" id="KW-0813">Transport</keyword>
<dbReference type="AlphaFoldDB" id="A0A3S0ZQJ2"/>
<dbReference type="InterPro" id="IPR011701">
    <property type="entry name" value="MFS"/>
</dbReference>
<dbReference type="GO" id="GO:0022857">
    <property type="term" value="F:transmembrane transporter activity"/>
    <property type="evidence" value="ECO:0007669"/>
    <property type="project" value="InterPro"/>
</dbReference>
<keyword evidence="3" id="KW-1003">Cell membrane</keyword>
<feature type="transmembrane region" description="Helical" evidence="7">
    <location>
        <begin position="236"/>
        <end position="261"/>
    </location>
</feature>
<comment type="caution">
    <text evidence="9">The sequence shown here is derived from an EMBL/GenBank/DDBJ whole genome shotgun (WGS) entry which is preliminary data.</text>
</comment>
<dbReference type="GO" id="GO:0005886">
    <property type="term" value="C:plasma membrane"/>
    <property type="evidence" value="ECO:0007669"/>
    <property type="project" value="UniProtKB-SubCell"/>
</dbReference>
<dbReference type="PANTHER" id="PTHR23517">
    <property type="entry name" value="RESISTANCE PROTEIN MDTM, PUTATIVE-RELATED-RELATED"/>
    <property type="match status" value="1"/>
</dbReference>
<evidence type="ECO:0000313" key="10">
    <source>
        <dbReference type="Proteomes" id="UP000281118"/>
    </source>
</evidence>
<dbReference type="Proteomes" id="UP000281118">
    <property type="component" value="Unassembled WGS sequence"/>
</dbReference>
<evidence type="ECO:0000256" key="2">
    <source>
        <dbReference type="ARBA" id="ARBA00022448"/>
    </source>
</evidence>